<evidence type="ECO:0000313" key="2">
    <source>
        <dbReference type="EMBL" id="KAJ8384346.1"/>
    </source>
</evidence>
<gene>
    <name evidence="2" type="ORF">AAFF_G00205990</name>
</gene>
<evidence type="ECO:0000256" key="1">
    <source>
        <dbReference type="SAM" id="MobiDB-lite"/>
    </source>
</evidence>
<protein>
    <submittedName>
        <fullName evidence="2">Uncharacterized protein</fullName>
    </submittedName>
</protein>
<dbReference type="AlphaFoldDB" id="A0AAD7RHG2"/>
<sequence>MGLTRLLEAEGADDARLPASSVYKQGGVPTWAHYQPSCAPLPAARWTDRHRMTERIPSAPRGGGGVPLLSAPPTLMSDTSTGPAGPHLRADAPLPDLYASGDRWVRRTDGQSDSADFITAAGLPCSQRPTGVFSPLCTVRAGPCC</sequence>
<accession>A0AAD7RHG2</accession>
<evidence type="ECO:0000313" key="3">
    <source>
        <dbReference type="Proteomes" id="UP001221898"/>
    </source>
</evidence>
<name>A0AAD7RHG2_9TELE</name>
<feature type="region of interest" description="Disordered" evidence="1">
    <location>
        <begin position="55"/>
        <end position="92"/>
    </location>
</feature>
<dbReference type="Proteomes" id="UP001221898">
    <property type="component" value="Unassembled WGS sequence"/>
</dbReference>
<reference evidence="2" key="1">
    <citation type="journal article" date="2023" name="Science">
        <title>Genome structures resolve the early diversification of teleost fishes.</title>
        <authorList>
            <person name="Parey E."/>
            <person name="Louis A."/>
            <person name="Montfort J."/>
            <person name="Bouchez O."/>
            <person name="Roques C."/>
            <person name="Iampietro C."/>
            <person name="Lluch J."/>
            <person name="Castinel A."/>
            <person name="Donnadieu C."/>
            <person name="Desvignes T."/>
            <person name="Floi Bucao C."/>
            <person name="Jouanno E."/>
            <person name="Wen M."/>
            <person name="Mejri S."/>
            <person name="Dirks R."/>
            <person name="Jansen H."/>
            <person name="Henkel C."/>
            <person name="Chen W.J."/>
            <person name="Zahm M."/>
            <person name="Cabau C."/>
            <person name="Klopp C."/>
            <person name="Thompson A.W."/>
            <person name="Robinson-Rechavi M."/>
            <person name="Braasch I."/>
            <person name="Lecointre G."/>
            <person name="Bobe J."/>
            <person name="Postlethwait J.H."/>
            <person name="Berthelot C."/>
            <person name="Roest Crollius H."/>
            <person name="Guiguen Y."/>
        </authorList>
    </citation>
    <scope>NUCLEOTIDE SEQUENCE</scope>
    <source>
        <strain evidence="2">NC1722</strain>
    </source>
</reference>
<keyword evidence="3" id="KW-1185">Reference proteome</keyword>
<organism evidence="2 3">
    <name type="scientific">Aldrovandia affinis</name>
    <dbReference type="NCBI Taxonomy" id="143900"/>
    <lineage>
        <taxon>Eukaryota</taxon>
        <taxon>Metazoa</taxon>
        <taxon>Chordata</taxon>
        <taxon>Craniata</taxon>
        <taxon>Vertebrata</taxon>
        <taxon>Euteleostomi</taxon>
        <taxon>Actinopterygii</taxon>
        <taxon>Neopterygii</taxon>
        <taxon>Teleostei</taxon>
        <taxon>Notacanthiformes</taxon>
        <taxon>Halosauridae</taxon>
        <taxon>Aldrovandia</taxon>
    </lineage>
</organism>
<proteinExistence type="predicted"/>
<comment type="caution">
    <text evidence="2">The sequence shown here is derived from an EMBL/GenBank/DDBJ whole genome shotgun (WGS) entry which is preliminary data.</text>
</comment>
<dbReference type="EMBL" id="JAINUG010000273">
    <property type="protein sequence ID" value="KAJ8384346.1"/>
    <property type="molecule type" value="Genomic_DNA"/>
</dbReference>